<gene>
    <name evidence="2" type="ORF">MM213_15960</name>
</gene>
<keyword evidence="3" id="KW-1185">Reference proteome</keyword>
<comment type="caution">
    <text evidence="2">The sequence shown here is derived from an EMBL/GenBank/DDBJ whole genome shotgun (WGS) entry which is preliminary data.</text>
</comment>
<evidence type="ECO:0000313" key="3">
    <source>
        <dbReference type="Proteomes" id="UP001165430"/>
    </source>
</evidence>
<accession>A0ABS9VEZ5</accession>
<organism evidence="2 3">
    <name type="scientific">Belliella alkalica</name>
    <dbReference type="NCBI Taxonomy" id="1730871"/>
    <lineage>
        <taxon>Bacteria</taxon>
        <taxon>Pseudomonadati</taxon>
        <taxon>Bacteroidota</taxon>
        <taxon>Cytophagia</taxon>
        <taxon>Cytophagales</taxon>
        <taxon>Cyclobacteriaceae</taxon>
        <taxon>Belliella</taxon>
    </lineage>
</organism>
<dbReference type="RefSeq" id="WP_241413852.1">
    <property type="nucleotide sequence ID" value="NZ_JAKZGO010000015.1"/>
</dbReference>
<dbReference type="InterPro" id="IPR018873">
    <property type="entry name" value="KilA-N_DNA-bd_domain"/>
</dbReference>
<evidence type="ECO:0000313" key="2">
    <source>
        <dbReference type="EMBL" id="MCH7414996.1"/>
    </source>
</evidence>
<proteinExistence type="predicted"/>
<evidence type="ECO:0000259" key="1">
    <source>
        <dbReference type="Pfam" id="PF10543"/>
    </source>
</evidence>
<sequence length="106" mass="12739">MKNSSDLIIQERITRSIYFVRNQKVMMDSDLAEMYGVETKALNQAVKRNLDRFPEDFMFKLSNEEWKDLQARIEEQNEDHSLRSQIVTLKNDRGRHRKYLPNVFTE</sequence>
<feature type="domain" description="KilA-N DNA-binding" evidence="1">
    <location>
        <begin position="16"/>
        <end position="106"/>
    </location>
</feature>
<dbReference type="Pfam" id="PF10543">
    <property type="entry name" value="ORF6N"/>
    <property type="match status" value="1"/>
</dbReference>
<name>A0ABS9VEZ5_9BACT</name>
<dbReference type="Proteomes" id="UP001165430">
    <property type="component" value="Unassembled WGS sequence"/>
</dbReference>
<protein>
    <submittedName>
        <fullName evidence="2">ORF6N domain-containing protein</fullName>
    </submittedName>
</protein>
<reference evidence="2" key="1">
    <citation type="submission" date="2022-03" db="EMBL/GenBank/DDBJ databases">
        <title>De novo assembled genomes of Belliella spp. (Cyclobacteriaceae) strains.</title>
        <authorList>
            <person name="Szabo A."/>
            <person name="Korponai K."/>
            <person name="Felfoldi T."/>
        </authorList>
    </citation>
    <scope>NUCLEOTIDE SEQUENCE</scope>
    <source>
        <strain evidence="2">DSM 111903</strain>
    </source>
</reference>
<dbReference type="EMBL" id="JAKZGO010000015">
    <property type="protein sequence ID" value="MCH7414996.1"/>
    <property type="molecule type" value="Genomic_DNA"/>
</dbReference>